<protein>
    <submittedName>
        <fullName evidence="3">DUF305 domain-containing protein</fullName>
    </submittedName>
</protein>
<dbReference type="PANTHER" id="PTHR36933">
    <property type="entry name" value="SLL0788 PROTEIN"/>
    <property type="match status" value="1"/>
</dbReference>
<dbReference type="InterPro" id="IPR012347">
    <property type="entry name" value="Ferritin-like"/>
</dbReference>
<dbReference type="PANTHER" id="PTHR36933:SF1">
    <property type="entry name" value="SLL0788 PROTEIN"/>
    <property type="match status" value="1"/>
</dbReference>
<dbReference type="EMBL" id="JBHTEE010000001">
    <property type="protein sequence ID" value="MFC7603077.1"/>
    <property type="molecule type" value="Genomic_DNA"/>
</dbReference>
<dbReference type="RefSeq" id="WP_343973622.1">
    <property type="nucleotide sequence ID" value="NZ_BAAAGK010000107.1"/>
</dbReference>
<proteinExistence type="predicted"/>
<evidence type="ECO:0000313" key="3">
    <source>
        <dbReference type="EMBL" id="MFC7603077.1"/>
    </source>
</evidence>
<keyword evidence="4" id="KW-1185">Reference proteome</keyword>
<dbReference type="Pfam" id="PF03713">
    <property type="entry name" value="DUF305"/>
    <property type="match status" value="1"/>
</dbReference>
<accession>A0ABW2T4W1</accession>
<name>A0ABW2T4W1_9ACTN</name>
<comment type="caution">
    <text evidence="3">The sequence shown here is derived from an EMBL/GenBank/DDBJ whole genome shotgun (WGS) entry which is preliminary data.</text>
</comment>
<organism evidence="3 4">
    <name type="scientific">Streptosporangium amethystogenes subsp. fukuiense</name>
    <dbReference type="NCBI Taxonomy" id="698418"/>
    <lineage>
        <taxon>Bacteria</taxon>
        <taxon>Bacillati</taxon>
        <taxon>Actinomycetota</taxon>
        <taxon>Actinomycetes</taxon>
        <taxon>Streptosporangiales</taxon>
        <taxon>Streptosporangiaceae</taxon>
        <taxon>Streptosporangium</taxon>
    </lineage>
</organism>
<dbReference type="InterPro" id="IPR005183">
    <property type="entry name" value="DUF305_CopM-like"/>
</dbReference>
<feature type="compositionally biased region" description="Polar residues" evidence="1">
    <location>
        <begin position="1"/>
        <end position="14"/>
    </location>
</feature>
<reference evidence="4" key="1">
    <citation type="journal article" date="2019" name="Int. J. Syst. Evol. Microbiol.">
        <title>The Global Catalogue of Microorganisms (GCM) 10K type strain sequencing project: providing services to taxonomists for standard genome sequencing and annotation.</title>
        <authorList>
            <consortium name="The Broad Institute Genomics Platform"/>
            <consortium name="The Broad Institute Genome Sequencing Center for Infectious Disease"/>
            <person name="Wu L."/>
            <person name="Ma J."/>
        </authorList>
    </citation>
    <scope>NUCLEOTIDE SEQUENCE [LARGE SCALE GENOMIC DNA]</scope>
    <source>
        <strain evidence="4">JCM 10083</strain>
    </source>
</reference>
<dbReference type="Gene3D" id="1.20.1260.10">
    <property type="match status" value="1"/>
</dbReference>
<evidence type="ECO:0000256" key="1">
    <source>
        <dbReference type="SAM" id="MobiDB-lite"/>
    </source>
</evidence>
<sequence length="208" mass="22917">MTILSACTSENPEQTAERAPVVVQPGVPGKSGQVLTGEKLPQPEEQRYTEADVRFMQGMIPHHAQALVMAELVPARSTRKDLSLLAKRIKASQQDEILLMQNWLRARLKQVPNGSSGHAHGGIMPGMLTEAQLTELEKASGAEFDKLFVQFMIRHHTGALSMVEKLFADGGGQEPETYRFATDVDADQRIEIDRMQQLLAQMGGTPLD</sequence>
<dbReference type="Proteomes" id="UP001596514">
    <property type="component" value="Unassembled WGS sequence"/>
</dbReference>
<gene>
    <name evidence="3" type="ORF">ACFQVD_23505</name>
</gene>
<evidence type="ECO:0000313" key="4">
    <source>
        <dbReference type="Proteomes" id="UP001596514"/>
    </source>
</evidence>
<feature type="domain" description="DUF305" evidence="2">
    <location>
        <begin position="52"/>
        <end position="199"/>
    </location>
</feature>
<feature type="region of interest" description="Disordered" evidence="1">
    <location>
        <begin position="1"/>
        <end position="44"/>
    </location>
</feature>
<evidence type="ECO:0000259" key="2">
    <source>
        <dbReference type="Pfam" id="PF03713"/>
    </source>
</evidence>